<feature type="region of interest" description="Disordered" evidence="1">
    <location>
        <begin position="208"/>
        <end position="227"/>
    </location>
</feature>
<evidence type="ECO:0000313" key="2">
    <source>
        <dbReference type="EMBL" id="XDQ81738.1"/>
    </source>
</evidence>
<dbReference type="AlphaFoldDB" id="A0AB39TR29"/>
<dbReference type="EMBL" id="CP163445">
    <property type="protein sequence ID" value="XDQ81738.1"/>
    <property type="molecule type" value="Genomic_DNA"/>
</dbReference>
<proteinExistence type="predicted"/>
<sequence>MISMRPVLEVHDPEGFSLWPTSHEPTGLLVLDGRLTPEQVGTAVHRLAELNDVDPEPGEERGPRPADPLGAFLHGLLTVDPYVTGGLYVTDSATGTVFEPGCCYGLEEWREWHQVADGGGVVWFGHDPWTTGEAPRAARLGRLVRLTQAPDDPDSPVIELPVDELRRLLAGAEQDLCDFLGLVRPWAERQLPGHAAAVTRAIARALELEPATEEPDSHEPVTEEPAP</sequence>
<evidence type="ECO:0008006" key="3">
    <source>
        <dbReference type="Google" id="ProtNLM"/>
    </source>
</evidence>
<protein>
    <recommendedName>
        <fullName evidence="3">SUKH-4 immunity protein of toxin-antitoxin system</fullName>
    </recommendedName>
</protein>
<reference evidence="2" key="1">
    <citation type="submission" date="2024-07" db="EMBL/GenBank/DDBJ databases">
        <authorList>
            <person name="Yu S.T."/>
        </authorList>
    </citation>
    <scope>NUCLEOTIDE SEQUENCE</scope>
    <source>
        <strain evidence="2">Y1</strain>
    </source>
</reference>
<evidence type="ECO:0000256" key="1">
    <source>
        <dbReference type="SAM" id="MobiDB-lite"/>
    </source>
</evidence>
<organism evidence="2">
    <name type="scientific">Streptomyces sp. Y1</name>
    <dbReference type="NCBI Taxonomy" id="3238634"/>
    <lineage>
        <taxon>Bacteria</taxon>
        <taxon>Bacillati</taxon>
        <taxon>Actinomycetota</taxon>
        <taxon>Actinomycetes</taxon>
        <taxon>Kitasatosporales</taxon>
        <taxon>Streptomycetaceae</taxon>
        <taxon>Streptomyces</taxon>
    </lineage>
</organism>
<accession>A0AB39TR29</accession>
<name>A0AB39TR29_9ACTN</name>
<dbReference type="RefSeq" id="WP_369184440.1">
    <property type="nucleotide sequence ID" value="NZ_CP163445.1"/>
</dbReference>
<gene>
    <name evidence="2" type="ORF">AB2U05_26320</name>
</gene>